<dbReference type="KEGG" id="alam:RT761_02096"/>
<organism evidence="1 2">
    <name type="scientific">Atribacter laminatus</name>
    <dbReference type="NCBI Taxonomy" id="2847778"/>
    <lineage>
        <taxon>Bacteria</taxon>
        <taxon>Pseudomonadati</taxon>
        <taxon>Atribacterota</taxon>
        <taxon>Atribacteria</taxon>
        <taxon>Atribacterales</taxon>
        <taxon>Atribacteraceae</taxon>
        <taxon>Atribacter</taxon>
    </lineage>
</organism>
<evidence type="ECO:0000313" key="2">
    <source>
        <dbReference type="Proteomes" id="UP000594463"/>
    </source>
</evidence>
<dbReference type="EMBL" id="CP065383">
    <property type="protein sequence ID" value="QPM68869.1"/>
    <property type="molecule type" value="Genomic_DNA"/>
</dbReference>
<dbReference type="AlphaFoldDB" id="A0A7T1AMX4"/>
<name>A0A7T1AMX4_ATRLM</name>
<reference evidence="1 2" key="1">
    <citation type="journal article" date="2021" name="Nat. Commun.">
        <title>Isolation of a member of the candidate phylum Atribacteria reveals a unique cell membrane structure.</title>
        <authorList>
            <person name="Taiki K."/>
            <person name="Nobu M.K."/>
            <person name="Kusada H."/>
            <person name="Meng X.-Y."/>
            <person name="Hosoki N."/>
            <person name="Uematsu K."/>
            <person name="Yoshioka H."/>
            <person name="Kamagata Y."/>
            <person name="Tamaki H."/>
        </authorList>
    </citation>
    <scope>NUCLEOTIDE SEQUENCE [LARGE SCALE GENOMIC DNA]</scope>
    <source>
        <strain evidence="1 2">RT761</strain>
    </source>
</reference>
<dbReference type="Proteomes" id="UP000594463">
    <property type="component" value="Chromosome"/>
</dbReference>
<proteinExistence type="predicted"/>
<protein>
    <submittedName>
        <fullName evidence="1">Uncharacterized protein</fullName>
    </submittedName>
</protein>
<evidence type="ECO:0000313" key="1">
    <source>
        <dbReference type="EMBL" id="QPM68869.1"/>
    </source>
</evidence>
<sequence>MRQFQTRLEKLENWKMNSTFVPPMIFTFDPRTETQEEFENRVSKAKESIPEEGQAIIIKVRKKYKESDEKDK</sequence>
<gene>
    <name evidence="1" type="ORF">RT761_02096</name>
</gene>
<accession>A0A7T1AMX4</accession>
<dbReference type="RefSeq" id="WP_218111360.1">
    <property type="nucleotide sequence ID" value="NZ_CP065383.1"/>
</dbReference>
<keyword evidence="2" id="KW-1185">Reference proteome</keyword>